<dbReference type="InterPro" id="IPR009389">
    <property type="entry name" value="DUF1045"/>
</dbReference>
<dbReference type="Gene3D" id="3.90.1140.10">
    <property type="entry name" value="Cyclic phosphodiesterase"/>
    <property type="match status" value="1"/>
</dbReference>
<organism evidence="1 2">
    <name type="scientific">Nitratireductor aestuarii</name>
    <dbReference type="NCBI Taxonomy" id="1735103"/>
    <lineage>
        <taxon>Bacteria</taxon>
        <taxon>Pseudomonadati</taxon>
        <taxon>Pseudomonadota</taxon>
        <taxon>Alphaproteobacteria</taxon>
        <taxon>Hyphomicrobiales</taxon>
        <taxon>Phyllobacteriaceae</taxon>
        <taxon>Nitratireductor</taxon>
    </lineage>
</organism>
<dbReference type="PIRSF" id="PIRSF033328">
    <property type="entry name" value="Phest_Mll4975"/>
    <property type="match status" value="1"/>
</dbReference>
<evidence type="ECO:0000313" key="2">
    <source>
        <dbReference type="Proteomes" id="UP000636264"/>
    </source>
</evidence>
<sequence>MEERARENAMRFAIYYTPPADHPLTMTAERWLQRSAFPGRSVEPLIVEAFSGEEITELTAEPRRYGFHATMKAPFRLADGVSQAELRAELETLALARKPFAQKMKVSRIGRFFAIVPDGPSPELSELADEAVRRFERFRAPLTDAEFQRREPEKLSASELQNLRTWGYPHVFADFRFHMTLTGKVPEDKAEKVQSVLETIFNPLLEEPLEIGGFALFAQPGADQPFHVEVMNAFAAREEVA</sequence>
<gene>
    <name evidence="1" type="ORF">GCM10011385_09480</name>
</gene>
<accession>A0A916W184</accession>
<dbReference type="EMBL" id="BMIF01000002">
    <property type="protein sequence ID" value="GGA58043.1"/>
    <property type="molecule type" value="Genomic_DNA"/>
</dbReference>
<reference evidence="1" key="1">
    <citation type="journal article" date="2014" name="Int. J. Syst. Evol. Microbiol.">
        <title>Complete genome sequence of Corynebacterium casei LMG S-19264T (=DSM 44701T), isolated from a smear-ripened cheese.</title>
        <authorList>
            <consortium name="US DOE Joint Genome Institute (JGI-PGF)"/>
            <person name="Walter F."/>
            <person name="Albersmeier A."/>
            <person name="Kalinowski J."/>
            <person name="Ruckert C."/>
        </authorList>
    </citation>
    <scope>NUCLEOTIDE SEQUENCE</scope>
    <source>
        <strain evidence="1">CGMCC 1.15320</strain>
    </source>
</reference>
<proteinExistence type="predicted"/>
<dbReference type="NCBIfam" id="TIGR03223">
    <property type="entry name" value="Phn_opern_protn"/>
    <property type="match status" value="1"/>
</dbReference>
<comment type="caution">
    <text evidence="1">The sequence shown here is derived from an EMBL/GenBank/DDBJ whole genome shotgun (WGS) entry which is preliminary data.</text>
</comment>
<name>A0A916W184_9HYPH</name>
<reference evidence="1" key="2">
    <citation type="submission" date="2020-09" db="EMBL/GenBank/DDBJ databases">
        <authorList>
            <person name="Sun Q."/>
            <person name="Zhou Y."/>
        </authorList>
    </citation>
    <scope>NUCLEOTIDE SEQUENCE</scope>
    <source>
        <strain evidence="1">CGMCC 1.15320</strain>
    </source>
</reference>
<dbReference type="Proteomes" id="UP000636264">
    <property type="component" value="Unassembled WGS sequence"/>
</dbReference>
<evidence type="ECO:0000313" key="1">
    <source>
        <dbReference type="EMBL" id="GGA58043.1"/>
    </source>
</evidence>
<keyword evidence="2" id="KW-1185">Reference proteome</keyword>
<dbReference type="AlphaFoldDB" id="A0A916W184"/>
<dbReference type="Pfam" id="PF06299">
    <property type="entry name" value="DUF1045"/>
    <property type="match status" value="1"/>
</dbReference>
<evidence type="ECO:0008006" key="3">
    <source>
        <dbReference type="Google" id="ProtNLM"/>
    </source>
</evidence>
<protein>
    <recommendedName>
        <fullName evidence="3">Phosphonate metabolism protein</fullName>
    </recommendedName>
</protein>